<dbReference type="InterPro" id="IPR025870">
    <property type="entry name" value="Glyoxalase-like_dom"/>
</dbReference>
<dbReference type="OrthoDB" id="408973at2759"/>
<dbReference type="Pfam" id="PF13468">
    <property type="entry name" value="Glyoxalase_3"/>
    <property type="match status" value="1"/>
</dbReference>
<name>A0A423VTW3_CYTCH</name>
<dbReference type="InterPro" id="IPR029068">
    <property type="entry name" value="Glyas_Bleomycin-R_OHBP_Dase"/>
</dbReference>
<dbReference type="Proteomes" id="UP000284375">
    <property type="component" value="Unassembled WGS sequence"/>
</dbReference>
<evidence type="ECO:0000313" key="3">
    <source>
        <dbReference type="Proteomes" id="UP000284375"/>
    </source>
</evidence>
<gene>
    <name evidence="2" type="ORF">VSDG_05911</name>
</gene>
<reference evidence="2 3" key="1">
    <citation type="submission" date="2015-09" db="EMBL/GenBank/DDBJ databases">
        <title>Host preference determinants of Valsa canker pathogens revealed by comparative genomics.</title>
        <authorList>
            <person name="Yin Z."/>
            <person name="Huang L."/>
        </authorList>
    </citation>
    <scope>NUCLEOTIDE SEQUENCE [LARGE SCALE GENOMIC DNA]</scope>
    <source>
        <strain evidence="2 3">YSFL</strain>
    </source>
</reference>
<sequence>MGPKPILDHIVILVPHETLVNLPSWLTDAFTVLQGGRHADGVTENKLILFQDGVYLELIAFVPGKEEEREAHKWGRRREGHIIDWANTLQSEDDLEAIRSRVDAARTGISYSGPISGGRITPGGTELKWVISSPSLDDKGGFVGGEVPFWCLDRTSRDLRVPYHVESNVKHTCGAVGVHRVAIYVKDEELFQTLKATYDALQGEEGSRITGDLEAPATAFSWPLRTPETVLGIKSLGTLALVRSNSGNPKVSGDVTVSLSFVSSTEAGSVAGNLGDDNWTMGFELIN</sequence>
<evidence type="ECO:0000313" key="2">
    <source>
        <dbReference type="EMBL" id="ROV94423.1"/>
    </source>
</evidence>
<dbReference type="Gene3D" id="3.10.180.10">
    <property type="entry name" value="2,3-Dihydroxybiphenyl 1,2-Dioxygenase, domain 1"/>
    <property type="match status" value="1"/>
</dbReference>
<organism evidence="2 3">
    <name type="scientific">Cytospora chrysosperma</name>
    <name type="common">Cytospora canker fungus</name>
    <name type="synonym">Sphaeria chrysosperma</name>
    <dbReference type="NCBI Taxonomy" id="252740"/>
    <lineage>
        <taxon>Eukaryota</taxon>
        <taxon>Fungi</taxon>
        <taxon>Dikarya</taxon>
        <taxon>Ascomycota</taxon>
        <taxon>Pezizomycotina</taxon>
        <taxon>Sordariomycetes</taxon>
        <taxon>Sordariomycetidae</taxon>
        <taxon>Diaporthales</taxon>
        <taxon>Cytosporaceae</taxon>
        <taxon>Cytospora</taxon>
    </lineage>
</organism>
<keyword evidence="3" id="KW-1185">Reference proteome</keyword>
<feature type="domain" description="Glyoxalase-like" evidence="1">
    <location>
        <begin position="7"/>
        <end position="194"/>
    </location>
</feature>
<proteinExistence type="predicted"/>
<evidence type="ECO:0000259" key="1">
    <source>
        <dbReference type="Pfam" id="PF13468"/>
    </source>
</evidence>
<dbReference type="PANTHER" id="PTHR40265">
    <property type="entry name" value="BLL2707 PROTEIN"/>
    <property type="match status" value="1"/>
</dbReference>
<accession>A0A423VTW3</accession>
<protein>
    <recommendedName>
        <fullName evidence="1">Glyoxalase-like domain-containing protein</fullName>
    </recommendedName>
</protein>
<dbReference type="EMBL" id="LJZO01000028">
    <property type="protein sequence ID" value="ROV94423.1"/>
    <property type="molecule type" value="Genomic_DNA"/>
</dbReference>
<dbReference type="AlphaFoldDB" id="A0A423VTW3"/>
<comment type="caution">
    <text evidence="2">The sequence shown here is derived from an EMBL/GenBank/DDBJ whole genome shotgun (WGS) entry which is preliminary data.</text>
</comment>
<dbReference type="PANTHER" id="PTHR40265:SF1">
    <property type="entry name" value="GLYOXALASE-LIKE DOMAIN-CONTAINING PROTEIN"/>
    <property type="match status" value="1"/>
</dbReference>